<comment type="caution">
    <text evidence="7">The sequence shown here is derived from an EMBL/GenBank/DDBJ whole genome shotgun (WGS) entry which is preliminary data.</text>
</comment>
<keyword evidence="8" id="KW-1185">Reference proteome</keyword>
<evidence type="ECO:0000256" key="4">
    <source>
        <dbReference type="ARBA" id="ARBA00022989"/>
    </source>
</evidence>
<evidence type="ECO:0000256" key="3">
    <source>
        <dbReference type="ARBA" id="ARBA00022692"/>
    </source>
</evidence>
<evidence type="ECO:0000313" key="8">
    <source>
        <dbReference type="Proteomes" id="UP000708208"/>
    </source>
</evidence>
<keyword evidence="4 6" id="KW-1133">Transmembrane helix</keyword>
<feature type="transmembrane region" description="Helical" evidence="6">
    <location>
        <begin position="143"/>
        <end position="164"/>
    </location>
</feature>
<dbReference type="GO" id="GO:0005886">
    <property type="term" value="C:plasma membrane"/>
    <property type="evidence" value="ECO:0007669"/>
    <property type="project" value="UniProtKB-SubCell"/>
</dbReference>
<protein>
    <submittedName>
        <fullName evidence="7">Uncharacterized protein</fullName>
    </submittedName>
</protein>
<name>A0A8J2LCV5_9HEXA</name>
<dbReference type="GO" id="GO:0050909">
    <property type="term" value="P:sensory perception of taste"/>
    <property type="evidence" value="ECO:0007669"/>
    <property type="project" value="InterPro"/>
</dbReference>
<feature type="transmembrane region" description="Helical" evidence="6">
    <location>
        <begin position="204"/>
        <end position="222"/>
    </location>
</feature>
<evidence type="ECO:0000256" key="5">
    <source>
        <dbReference type="ARBA" id="ARBA00023136"/>
    </source>
</evidence>
<evidence type="ECO:0000256" key="1">
    <source>
        <dbReference type="ARBA" id="ARBA00004651"/>
    </source>
</evidence>
<comment type="subcellular location">
    <subcellularLocation>
        <location evidence="1">Cell membrane</location>
        <topology evidence="1">Multi-pass membrane protein</topology>
    </subcellularLocation>
</comment>
<dbReference type="Proteomes" id="UP000708208">
    <property type="component" value="Unassembled WGS sequence"/>
</dbReference>
<feature type="transmembrane region" description="Helical" evidence="6">
    <location>
        <begin position="87"/>
        <end position="104"/>
    </location>
</feature>
<gene>
    <name evidence="7" type="ORF">AFUS01_LOCUS38995</name>
</gene>
<reference evidence="7" key="1">
    <citation type="submission" date="2021-06" db="EMBL/GenBank/DDBJ databases">
        <authorList>
            <person name="Hodson N. C."/>
            <person name="Mongue J. A."/>
            <person name="Jaron S. K."/>
        </authorList>
    </citation>
    <scope>NUCLEOTIDE SEQUENCE</scope>
</reference>
<dbReference type="InterPro" id="IPR013604">
    <property type="entry name" value="7TM_chemorcpt"/>
</dbReference>
<accession>A0A8J2LCV5</accession>
<keyword evidence="5 6" id="KW-0472">Membrane</keyword>
<evidence type="ECO:0000313" key="7">
    <source>
        <dbReference type="EMBL" id="CAG7829118.1"/>
    </source>
</evidence>
<sequence>MITSGTLKALYYFSTVFSKLRVFPYEWDTNRDIFKIKPKNQIEKFIHWFLTSSIVINVVTCATAIWYDISHPECASVVNVLINFEYFIYYVFLACIHTNLYRNLEECRDFLNQLISCEAQLLKDFGDPKMIGASKEGKLNEQLILMLLSSNFSATMICASAFLLQSDSRRYAYFFLPDFLKNSYSRLGYFLIELFVTLRNVNQLYFHLIILLLFGSSTLFWLREIKYEFHSF</sequence>
<dbReference type="EMBL" id="CAJVCH010550189">
    <property type="protein sequence ID" value="CAG7829118.1"/>
    <property type="molecule type" value="Genomic_DNA"/>
</dbReference>
<evidence type="ECO:0000256" key="6">
    <source>
        <dbReference type="SAM" id="Phobius"/>
    </source>
</evidence>
<evidence type="ECO:0000256" key="2">
    <source>
        <dbReference type="ARBA" id="ARBA00022475"/>
    </source>
</evidence>
<dbReference type="AlphaFoldDB" id="A0A8J2LCV5"/>
<organism evidence="7 8">
    <name type="scientific">Allacma fusca</name>
    <dbReference type="NCBI Taxonomy" id="39272"/>
    <lineage>
        <taxon>Eukaryota</taxon>
        <taxon>Metazoa</taxon>
        <taxon>Ecdysozoa</taxon>
        <taxon>Arthropoda</taxon>
        <taxon>Hexapoda</taxon>
        <taxon>Collembola</taxon>
        <taxon>Symphypleona</taxon>
        <taxon>Sminthuridae</taxon>
        <taxon>Allacma</taxon>
    </lineage>
</organism>
<keyword evidence="3 6" id="KW-0812">Transmembrane</keyword>
<keyword evidence="2" id="KW-1003">Cell membrane</keyword>
<feature type="transmembrane region" description="Helical" evidence="6">
    <location>
        <begin position="45"/>
        <end position="67"/>
    </location>
</feature>
<dbReference type="Pfam" id="PF08395">
    <property type="entry name" value="7tm_7"/>
    <property type="match status" value="1"/>
</dbReference>
<proteinExistence type="predicted"/>